<dbReference type="Proteomes" id="UP000316617">
    <property type="component" value="Segment"/>
</dbReference>
<reference evidence="1 2" key="1">
    <citation type="submission" date="2019-06" db="EMBL/GenBank/DDBJ databases">
        <authorList>
            <person name="Hudson L.K."/>
            <person name="Peters T.L."/>
            <person name="Song Y."/>
            <person name="Denes T.G."/>
        </authorList>
    </citation>
    <scope>NUCLEOTIDE SEQUENCE [LARGE SCALE GENOMIC DNA]</scope>
</reference>
<evidence type="ECO:0000313" key="1">
    <source>
        <dbReference type="EMBL" id="QDK04837.1"/>
    </source>
</evidence>
<accession>A0A514U7A3</accession>
<protein>
    <submittedName>
        <fullName evidence="1">Uncharacterized protein</fullName>
    </submittedName>
</protein>
<name>A0A514U7A3_9CAUD</name>
<organism evidence="1 2">
    <name type="scientific">Listeria phage LP-031</name>
    <dbReference type="NCBI Taxonomy" id="2590049"/>
    <lineage>
        <taxon>Viruses</taxon>
        <taxon>Duplodnaviria</taxon>
        <taxon>Heunggongvirae</taxon>
        <taxon>Uroviricota</taxon>
        <taxon>Caudoviricetes</taxon>
        <taxon>Homburgvirus</taxon>
        <taxon>Homburgvirus LP114</taxon>
    </lineage>
</organism>
<sequence>METNLPSLSSALLHDLACSRQYDLRYVDVVNVTITMCEDTHTSKEFFSIELETKYNRNIWIFGEGRYTVVLGETTWK</sequence>
<evidence type="ECO:0000313" key="2">
    <source>
        <dbReference type="Proteomes" id="UP000316617"/>
    </source>
</evidence>
<gene>
    <name evidence="1" type="ORF">FK484_0104</name>
</gene>
<dbReference type="EMBL" id="MN128593">
    <property type="protein sequence ID" value="QDK04837.1"/>
    <property type="molecule type" value="Genomic_DNA"/>
</dbReference>
<proteinExistence type="predicted"/>